<keyword evidence="3 4" id="KW-0408">Iron</keyword>
<keyword evidence="6" id="KW-1185">Reference proteome</keyword>
<dbReference type="SUPFAM" id="SSF48264">
    <property type="entry name" value="Cytochrome P450"/>
    <property type="match status" value="1"/>
</dbReference>
<reference evidence="5 6" key="1">
    <citation type="journal article" date="2021" name="BMC Genomics">
        <title>Telomere-to-telomere genome assembly of asparaginase-producing Trichoderma simmonsii.</title>
        <authorList>
            <person name="Chung D."/>
            <person name="Kwon Y.M."/>
            <person name="Yang Y."/>
        </authorList>
    </citation>
    <scope>NUCLEOTIDE SEQUENCE [LARGE SCALE GENOMIC DNA]</scope>
    <source>
        <strain evidence="5 6">GH-Sj1</strain>
    </source>
</reference>
<feature type="binding site" description="axial binding residue" evidence="4">
    <location>
        <position position="404"/>
    </location>
    <ligand>
        <name>heme</name>
        <dbReference type="ChEBI" id="CHEBI:30413"/>
    </ligand>
    <ligandPart>
        <name>Fe</name>
        <dbReference type="ChEBI" id="CHEBI:18248"/>
    </ligandPart>
</feature>
<name>A0A8G0LD85_9HYPO</name>
<dbReference type="Gene3D" id="1.10.630.10">
    <property type="entry name" value="Cytochrome P450"/>
    <property type="match status" value="1"/>
</dbReference>
<evidence type="ECO:0000256" key="2">
    <source>
        <dbReference type="ARBA" id="ARBA00022723"/>
    </source>
</evidence>
<dbReference type="PRINTS" id="PR00385">
    <property type="entry name" value="P450"/>
</dbReference>
<dbReference type="Pfam" id="PF00067">
    <property type="entry name" value="p450"/>
    <property type="match status" value="1"/>
</dbReference>
<dbReference type="InterPro" id="IPR002401">
    <property type="entry name" value="Cyt_P450_E_grp-I"/>
</dbReference>
<dbReference type="InterPro" id="IPR036396">
    <property type="entry name" value="Cyt_P450_sf"/>
</dbReference>
<dbReference type="GO" id="GO:0004497">
    <property type="term" value="F:monooxygenase activity"/>
    <property type="evidence" value="ECO:0007669"/>
    <property type="project" value="InterPro"/>
</dbReference>
<proteinExistence type="predicted"/>
<dbReference type="GO" id="GO:0005506">
    <property type="term" value="F:iron ion binding"/>
    <property type="evidence" value="ECO:0007669"/>
    <property type="project" value="InterPro"/>
</dbReference>
<evidence type="ECO:0000313" key="5">
    <source>
        <dbReference type="EMBL" id="QYT00208.1"/>
    </source>
</evidence>
<sequence>MAHQQLGPVLRVGPKTLSFSAPEAYKDIYGHGSPILKDIFYDNLANGNPSMGDATDRQLHSIKRKNLSSIFSAKNILSMEPKVTSSVEELLAAIRIKLNGGALSNDDKHVVLEGVFDVQPWLNMFSYDVISKMLWSSSYGFLKCGSDDCNSMAGDGRVMKVPAIRCFQAGVQFNALCAHLPPPLYQISRFVTKPMYQTAAADHFSGMARYGIVKRMERGDSDDVDFFSFFPTQKTKRCPVPMELPELIAECGTFLNAGNDTIQISLTNTIYELASHPQCQQKLYELLTTSLPKQSQPIASYMELSKIPFLTAVLDETFRLLPPVRFNLPRIIVQTGAVIAGHHVPAGVTVSSSVYIMHRDESLFREPLKWLPERWLPENPDFSDEERRNLKDFVLPFTLGGRACIGRNLAYMELSVCIAALVMAFEWGISEDDKKKFSHWESINCTPRGLKVTARPRSTSWSPRE</sequence>
<evidence type="ECO:0000256" key="4">
    <source>
        <dbReference type="PIRSR" id="PIRSR602401-1"/>
    </source>
</evidence>
<organism evidence="5 6">
    <name type="scientific">Trichoderma simmonsii</name>
    <dbReference type="NCBI Taxonomy" id="1491479"/>
    <lineage>
        <taxon>Eukaryota</taxon>
        <taxon>Fungi</taxon>
        <taxon>Dikarya</taxon>
        <taxon>Ascomycota</taxon>
        <taxon>Pezizomycotina</taxon>
        <taxon>Sordariomycetes</taxon>
        <taxon>Hypocreomycetidae</taxon>
        <taxon>Hypocreales</taxon>
        <taxon>Hypocreaceae</taxon>
        <taxon>Trichoderma</taxon>
    </lineage>
</organism>
<dbReference type="Proteomes" id="UP000826661">
    <property type="component" value="Chromosome IV"/>
</dbReference>
<evidence type="ECO:0000256" key="1">
    <source>
        <dbReference type="ARBA" id="ARBA00022617"/>
    </source>
</evidence>
<dbReference type="GO" id="GO:0020037">
    <property type="term" value="F:heme binding"/>
    <property type="evidence" value="ECO:0007669"/>
    <property type="project" value="InterPro"/>
</dbReference>
<evidence type="ECO:0000256" key="3">
    <source>
        <dbReference type="ARBA" id="ARBA00023004"/>
    </source>
</evidence>
<dbReference type="InterPro" id="IPR050121">
    <property type="entry name" value="Cytochrome_P450_monoxygenase"/>
</dbReference>
<dbReference type="GO" id="GO:0016705">
    <property type="term" value="F:oxidoreductase activity, acting on paired donors, with incorporation or reduction of molecular oxygen"/>
    <property type="evidence" value="ECO:0007669"/>
    <property type="project" value="InterPro"/>
</dbReference>
<dbReference type="AlphaFoldDB" id="A0A8G0LD85"/>
<accession>A0A8G0LD85</accession>
<protein>
    <submittedName>
        <fullName evidence="5">Cytochrome P450 oxidoreductase</fullName>
    </submittedName>
</protein>
<keyword evidence="2 4" id="KW-0479">Metal-binding</keyword>
<keyword evidence="1 4" id="KW-0349">Heme</keyword>
<comment type="cofactor">
    <cofactor evidence="4">
        <name>heme</name>
        <dbReference type="ChEBI" id="CHEBI:30413"/>
    </cofactor>
</comment>
<dbReference type="EMBL" id="CP075867">
    <property type="protein sequence ID" value="QYT00208.1"/>
    <property type="molecule type" value="Genomic_DNA"/>
</dbReference>
<dbReference type="PRINTS" id="PR00463">
    <property type="entry name" value="EP450I"/>
</dbReference>
<dbReference type="PANTHER" id="PTHR24305">
    <property type="entry name" value="CYTOCHROME P450"/>
    <property type="match status" value="1"/>
</dbReference>
<dbReference type="InterPro" id="IPR001128">
    <property type="entry name" value="Cyt_P450"/>
</dbReference>
<dbReference type="PANTHER" id="PTHR24305:SF172">
    <property type="entry name" value="P450, PUTATIVE (EUROFUNG)-RELATED"/>
    <property type="match status" value="1"/>
</dbReference>
<gene>
    <name evidence="5" type="ORF">H0G86_007304</name>
</gene>
<evidence type="ECO:0000313" key="6">
    <source>
        <dbReference type="Proteomes" id="UP000826661"/>
    </source>
</evidence>